<evidence type="ECO:0000313" key="4">
    <source>
        <dbReference type="Proteomes" id="UP000324629"/>
    </source>
</evidence>
<evidence type="ECO:0000313" key="3">
    <source>
        <dbReference type="EMBL" id="KAA3672913.1"/>
    </source>
</evidence>
<dbReference type="PANTHER" id="PTHR22997">
    <property type="entry name" value="PIH1 DOMAIN-CONTAINING PROTEIN 1"/>
    <property type="match status" value="1"/>
</dbReference>
<dbReference type="PANTHER" id="PTHR22997:SF3">
    <property type="entry name" value="PROTEIN KINTOUN"/>
    <property type="match status" value="1"/>
</dbReference>
<organism evidence="3 4">
    <name type="scientific">Paragonimus westermani</name>
    <dbReference type="NCBI Taxonomy" id="34504"/>
    <lineage>
        <taxon>Eukaryota</taxon>
        <taxon>Metazoa</taxon>
        <taxon>Spiralia</taxon>
        <taxon>Lophotrochozoa</taxon>
        <taxon>Platyhelminthes</taxon>
        <taxon>Trematoda</taxon>
        <taxon>Digenea</taxon>
        <taxon>Plagiorchiida</taxon>
        <taxon>Troglotremata</taxon>
        <taxon>Troglotrematidae</taxon>
        <taxon>Paragonimus</taxon>
    </lineage>
</organism>
<protein>
    <recommendedName>
        <fullName evidence="2">PIH1 N-terminal domain-containing protein</fullName>
    </recommendedName>
</protein>
<name>A0A5J4NBV8_9TREM</name>
<reference evidence="3 4" key="1">
    <citation type="journal article" date="2019" name="Gigascience">
        <title>Whole-genome sequence of the oriental lung fluke Paragonimus westermani.</title>
        <authorList>
            <person name="Oey H."/>
            <person name="Zakrzewski M."/>
            <person name="Narain K."/>
            <person name="Devi K.R."/>
            <person name="Agatsuma T."/>
            <person name="Nawaratna S."/>
            <person name="Gobert G.N."/>
            <person name="Jones M.K."/>
            <person name="Ragan M.A."/>
            <person name="McManus D.P."/>
            <person name="Krause L."/>
        </authorList>
    </citation>
    <scope>NUCLEOTIDE SEQUENCE [LARGE SCALE GENOMIC DNA]</scope>
    <source>
        <strain evidence="3 4">IND2009</strain>
    </source>
</reference>
<accession>A0A5J4NBV8</accession>
<dbReference type="Proteomes" id="UP000324629">
    <property type="component" value="Unassembled WGS sequence"/>
</dbReference>
<feature type="domain" description="PIH1 N-terminal" evidence="2">
    <location>
        <begin position="34"/>
        <end position="147"/>
    </location>
</feature>
<dbReference type="InterPro" id="IPR012981">
    <property type="entry name" value="PIH1_N"/>
</dbReference>
<proteinExistence type="inferred from homology"/>
<sequence>MEKERGMDVEFINPVPGHCLKTRHWPKLDSPPDESCVTGSATVTDNVKVFINICKSEKVGQPVMKAARNSAGKQVPNGCYWSLPHCFTPPREDFDKNKNRAIVYDVAFHSKAFELAMTSPAMRRLLDVTAIEGVQRQFDLCLGKTAQQALYLSQLLKATKVSGAAPNQEPVFDSNSSRSESVALEEALLRSVRLLKGIAYKGVARPTVIRRRRPDYDQCHSELKRRTAEDIENCQDPNQREALRRLASFPYSSTSADQRENDSCKC</sequence>
<dbReference type="EMBL" id="QNGE01004418">
    <property type="protein sequence ID" value="KAA3672913.1"/>
    <property type="molecule type" value="Genomic_DNA"/>
</dbReference>
<evidence type="ECO:0000256" key="1">
    <source>
        <dbReference type="ARBA" id="ARBA00008511"/>
    </source>
</evidence>
<dbReference type="GO" id="GO:0005737">
    <property type="term" value="C:cytoplasm"/>
    <property type="evidence" value="ECO:0007669"/>
    <property type="project" value="TreeGrafter"/>
</dbReference>
<gene>
    <name evidence="3" type="ORF">DEA37_0012422</name>
</gene>
<evidence type="ECO:0000259" key="2">
    <source>
        <dbReference type="Pfam" id="PF08190"/>
    </source>
</evidence>
<dbReference type="InterPro" id="IPR050734">
    <property type="entry name" value="PIH1/Kintoun_subfamily"/>
</dbReference>
<comment type="similarity">
    <text evidence="1">Belongs to the PIH1 family.</text>
</comment>
<dbReference type="Pfam" id="PF08190">
    <property type="entry name" value="PIH1"/>
    <property type="match status" value="1"/>
</dbReference>
<keyword evidence="4" id="KW-1185">Reference proteome</keyword>
<comment type="caution">
    <text evidence="3">The sequence shown here is derived from an EMBL/GenBank/DDBJ whole genome shotgun (WGS) entry which is preliminary data.</text>
</comment>
<dbReference type="AlphaFoldDB" id="A0A5J4NBV8"/>